<dbReference type="OrthoDB" id="9790209at2"/>
<feature type="transmembrane region" description="Helical" evidence="8">
    <location>
        <begin position="287"/>
        <end position="305"/>
    </location>
</feature>
<name>A0A239D2G5_9RHOB</name>
<accession>A0A239D2G5</accession>
<keyword evidence="6 8" id="KW-0472">Membrane</keyword>
<feature type="transmembrane region" description="Helical" evidence="8">
    <location>
        <begin position="425"/>
        <end position="450"/>
    </location>
</feature>
<evidence type="ECO:0000256" key="1">
    <source>
        <dbReference type="ARBA" id="ARBA00004429"/>
    </source>
</evidence>
<evidence type="ECO:0000256" key="3">
    <source>
        <dbReference type="ARBA" id="ARBA00022519"/>
    </source>
</evidence>
<dbReference type="AlphaFoldDB" id="A0A239D2G5"/>
<comment type="function">
    <text evidence="7">Part of the tripartite ATP-independent periplasmic (TRAP) transport system.</text>
</comment>
<proteinExistence type="predicted"/>
<feature type="transmembrane region" description="Helical" evidence="8">
    <location>
        <begin position="168"/>
        <end position="193"/>
    </location>
</feature>
<keyword evidence="7" id="KW-0813">Transport</keyword>
<comment type="subcellular location">
    <subcellularLocation>
        <location evidence="1 7">Cell inner membrane</location>
        <topology evidence="1 7">Multi-pass membrane protein</topology>
    </subcellularLocation>
</comment>
<keyword evidence="4 8" id="KW-0812">Transmembrane</keyword>
<dbReference type="InterPro" id="IPR004681">
    <property type="entry name" value="TRAP_DctM"/>
</dbReference>
<feature type="transmembrane region" description="Helical" evidence="8">
    <location>
        <begin position="311"/>
        <end position="329"/>
    </location>
</feature>
<protein>
    <submittedName>
        <fullName evidence="10">TRAP transporter, DctM subunit</fullName>
    </submittedName>
</protein>
<evidence type="ECO:0000256" key="6">
    <source>
        <dbReference type="ARBA" id="ARBA00023136"/>
    </source>
</evidence>
<dbReference type="PANTHER" id="PTHR33362:SF2">
    <property type="entry name" value="TRAP TRANSPORTER LARGE PERMEASE PROTEIN"/>
    <property type="match status" value="1"/>
</dbReference>
<dbReference type="PANTHER" id="PTHR33362">
    <property type="entry name" value="SIALIC ACID TRAP TRANSPORTER PERMEASE PROTEIN SIAT-RELATED"/>
    <property type="match status" value="1"/>
</dbReference>
<evidence type="ECO:0000313" key="11">
    <source>
        <dbReference type="Proteomes" id="UP000198426"/>
    </source>
</evidence>
<feature type="transmembrane region" description="Helical" evidence="8">
    <location>
        <begin position="214"/>
        <end position="239"/>
    </location>
</feature>
<feature type="transmembrane region" description="Helical" evidence="8">
    <location>
        <begin position="98"/>
        <end position="123"/>
    </location>
</feature>
<keyword evidence="3 7" id="KW-0997">Cell inner membrane</keyword>
<dbReference type="InterPro" id="IPR010656">
    <property type="entry name" value="DctM"/>
</dbReference>
<feature type="transmembrane region" description="Helical" evidence="8">
    <location>
        <begin position="384"/>
        <end position="413"/>
    </location>
</feature>
<keyword evidence="11" id="KW-1185">Reference proteome</keyword>
<dbReference type="RefSeq" id="WP_089231106.1">
    <property type="nucleotide sequence ID" value="NZ_FZOY01000001.1"/>
</dbReference>
<dbReference type="Proteomes" id="UP000198426">
    <property type="component" value="Unassembled WGS sequence"/>
</dbReference>
<evidence type="ECO:0000256" key="7">
    <source>
        <dbReference type="RuleBase" id="RU369079"/>
    </source>
</evidence>
<dbReference type="GO" id="GO:0005886">
    <property type="term" value="C:plasma membrane"/>
    <property type="evidence" value="ECO:0007669"/>
    <property type="project" value="UniProtKB-SubCell"/>
</dbReference>
<evidence type="ECO:0000256" key="4">
    <source>
        <dbReference type="ARBA" id="ARBA00022692"/>
    </source>
</evidence>
<dbReference type="Pfam" id="PF06808">
    <property type="entry name" value="DctM"/>
    <property type="match status" value="1"/>
</dbReference>
<organism evidence="10 11">
    <name type="scientific">Tropicimonas sediminicola</name>
    <dbReference type="NCBI Taxonomy" id="1031541"/>
    <lineage>
        <taxon>Bacteria</taxon>
        <taxon>Pseudomonadati</taxon>
        <taxon>Pseudomonadota</taxon>
        <taxon>Alphaproteobacteria</taxon>
        <taxon>Rhodobacterales</taxon>
        <taxon>Roseobacteraceae</taxon>
        <taxon>Tropicimonas</taxon>
    </lineage>
</organism>
<feature type="transmembrane region" description="Helical" evidence="8">
    <location>
        <begin position="462"/>
        <end position="483"/>
    </location>
</feature>
<sequence length="498" mass="52878">MLAWFLPVFLVFLMIGMPVFFALLLAPGLLLQINGQERDIALLYRNLYNGMDSFPLMALPFFVLAGELMNKGGITTRLVEFSQALMGHLRGGLAHVNILSSILFAGLSGSAVADTSALGSTLIPAMERNGYSRRFAAAVTAASSVIGPIIPPSGIMIIYAYVMGESVAALFLAGIVPGVLVGIGLMLVVRLMADKYDLPKAERIVTPGQEISRLESGVAFVLLRLNLAGLLAGIFALIATSLATVGIPVSVNGWLVFLVFLPIAHLLLMRLRRNVSQDFRIICKKAVAPLQTPIIILGGILIGIFTPTEASAIAVAYALIIAFFVLRSMTLRDLPATITKAALSSATVLLIVGAAVSFKTVVSLSHAPEHMASFILGLSENPLILLFLINILLFIVGMFLDAGPAIIILGPILGPIFTELGVHPVHFAIIMSVNLTVGLATPPMGLVLFVASAVSGEKVESIAKAILPFLAVEVIVIFLITYFPAISMTIPRLTGFVQ</sequence>
<feature type="transmembrane region" description="Helical" evidence="8">
    <location>
        <begin position="341"/>
        <end position="364"/>
    </location>
</feature>
<keyword evidence="5 8" id="KW-1133">Transmembrane helix</keyword>
<evidence type="ECO:0000256" key="8">
    <source>
        <dbReference type="SAM" id="Phobius"/>
    </source>
</evidence>
<evidence type="ECO:0000313" key="10">
    <source>
        <dbReference type="EMBL" id="SNS26014.1"/>
    </source>
</evidence>
<dbReference type="EMBL" id="FZOY01000001">
    <property type="protein sequence ID" value="SNS26014.1"/>
    <property type="molecule type" value="Genomic_DNA"/>
</dbReference>
<gene>
    <name evidence="10" type="ORF">SAMN05421757_101588</name>
</gene>
<feature type="transmembrane region" description="Helical" evidence="8">
    <location>
        <begin position="47"/>
        <end position="65"/>
    </location>
</feature>
<feature type="transmembrane region" description="Helical" evidence="8">
    <location>
        <begin position="135"/>
        <end position="162"/>
    </location>
</feature>
<dbReference type="GO" id="GO:0022857">
    <property type="term" value="F:transmembrane transporter activity"/>
    <property type="evidence" value="ECO:0007669"/>
    <property type="project" value="UniProtKB-UniRule"/>
</dbReference>
<feature type="transmembrane region" description="Helical" evidence="8">
    <location>
        <begin position="245"/>
        <end position="267"/>
    </location>
</feature>
<reference evidence="10 11" key="1">
    <citation type="submission" date="2017-06" db="EMBL/GenBank/DDBJ databases">
        <authorList>
            <person name="Kim H.J."/>
            <person name="Triplett B.A."/>
        </authorList>
    </citation>
    <scope>NUCLEOTIDE SEQUENCE [LARGE SCALE GENOMIC DNA]</scope>
    <source>
        <strain evidence="10 11">DSM 29339</strain>
    </source>
</reference>
<evidence type="ECO:0000256" key="2">
    <source>
        <dbReference type="ARBA" id="ARBA00022475"/>
    </source>
</evidence>
<feature type="domain" description="TRAP C4-dicarboxylate transport system permease DctM subunit" evidence="9">
    <location>
        <begin position="8"/>
        <end position="486"/>
    </location>
</feature>
<keyword evidence="2" id="KW-1003">Cell membrane</keyword>
<evidence type="ECO:0000259" key="9">
    <source>
        <dbReference type="Pfam" id="PF06808"/>
    </source>
</evidence>
<feature type="transmembrane region" description="Helical" evidence="8">
    <location>
        <begin position="6"/>
        <end position="26"/>
    </location>
</feature>
<evidence type="ECO:0000256" key="5">
    <source>
        <dbReference type="ARBA" id="ARBA00022989"/>
    </source>
</evidence>